<evidence type="ECO:0000256" key="2">
    <source>
        <dbReference type="PROSITE-ProRule" id="PRU00317"/>
    </source>
</evidence>
<dbReference type="GO" id="GO:0003730">
    <property type="term" value="F:mRNA 3'-UTR binding"/>
    <property type="evidence" value="ECO:0007669"/>
    <property type="project" value="TreeGrafter"/>
</dbReference>
<dbReference type="SUPFAM" id="SSF48371">
    <property type="entry name" value="ARM repeat"/>
    <property type="match status" value="1"/>
</dbReference>
<feature type="repeat" description="Pumilio" evidence="2">
    <location>
        <begin position="518"/>
        <end position="553"/>
    </location>
</feature>
<dbReference type="InterPro" id="IPR033712">
    <property type="entry name" value="Pumilio_RNA-bd"/>
</dbReference>
<dbReference type="PROSITE" id="PS50303">
    <property type="entry name" value="PUM_HD"/>
    <property type="match status" value="1"/>
</dbReference>
<comment type="caution">
    <text evidence="5">The sequence shown here is derived from an EMBL/GenBank/DDBJ whole genome shotgun (WGS) entry which is preliminary data.</text>
</comment>
<dbReference type="PANTHER" id="PTHR12537">
    <property type="entry name" value="RNA BINDING PROTEIN PUMILIO-RELATED"/>
    <property type="match status" value="1"/>
</dbReference>
<gene>
    <name evidence="5" type="ORF">IAR55_000139</name>
</gene>
<dbReference type="Gene3D" id="1.25.10.10">
    <property type="entry name" value="Leucine-rich Repeat Variant"/>
    <property type="match status" value="1"/>
</dbReference>
<dbReference type="InterPro" id="IPR016024">
    <property type="entry name" value="ARM-type_fold"/>
</dbReference>
<dbReference type="GO" id="GO:0005737">
    <property type="term" value="C:cytoplasm"/>
    <property type="evidence" value="ECO:0007669"/>
    <property type="project" value="TreeGrafter"/>
</dbReference>
<dbReference type="RefSeq" id="XP_066805818.1">
    <property type="nucleotide sequence ID" value="XM_066943276.1"/>
</dbReference>
<dbReference type="InterPro" id="IPR001313">
    <property type="entry name" value="Pumilio_RNA-bd_rpt"/>
</dbReference>
<reference evidence="5 6" key="1">
    <citation type="journal article" date="2024" name="bioRxiv">
        <title>Comparative genomics of Cryptococcus and Kwoniella reveals pathogenesis evolution and contrasting karyotype dynamics via intercentromeric recombination or chromosome fusion.</title>
        <authorList>
            <person name="Coelho M.A."/>
            <person name="David-Palma M."/>
            <person name="Shea T."/>
            <person name="Bowers K."/>
            <person name="McGinley-Smith S."/>
            <person name="Mohammad A.W."/>
            <person name="Gnirke A."/>
            <person name="Yurkov A.M."/>
            <person name="Nowrousian M."/>
            <person name="Sun S."/>
            <person name="Cuomo C.A."/>
            <person name="Heitman J."/>
        </authorList>
    </citation>
    <scope>NUCLEOTIDE SEQUENCE [LARGE SCALE GENOMIC DNA]</scope>
    <source>
        <strain evidence="5 6">CBS 13917</strain>
    </source>
</reference>
<feature type="repeat" description="Pumilio" evidence="2">
    <location>
        <begin position="413"/>
        <end position="448"/>
    </location>
</feature>
<organism evidence="5 6">
    <name type="scientific">Kwoniella newhampshirensis</name>
    <dbReference type="NCBI Taxonomy" id="1651941"/>
    <lineage>
        <taxon>Eukaryota</taxon>
        <taxon>Fungi</taxon>
        <taxon>Dikarya</taxon>
        <taxon>Basidiomycota</taxon>
        <taxon>Agaricomycotina</taxon>
        <taxon>Tremellomycetes</taxon>
        <taxon>Tremellales</taxon>
        <taxon>Cryptococcaceae</taxon>
        <taxon>Kwoniella</taxon>
    </lineage>
</organism>
<evidence type="ECO:0000256" key="3">
    <source>
        <dbReference type="SAM" id="MobiDB-lite"/>
    </source>
</evidence>
<feature type="region of interest" description="Disordered" evidence="3">
    <location>
        <begin position="1"/>
        <end position="78"/>
    </location>
</feature>
<dbReference type="InterPro" id="IPR011989">
    <property type="entry name" value="ARM-like"/>
</dbReference>
<feature type="repeat" description="Pumilio" evidence="2">
    <location>
        <begin position="554"/>
        <end position="589"/>
    </location>
</feature>
<dbReference type="KEGG" id="kne:92177399"/>
<feature type="compositionally biased region" description="Polar residues" evidence="3">
    <location>
        <begin position="1"/>
        <end position="13"/>
    </location>
</feature>
<evidence type="ECO:0000313" key="5">
    <source>
        <dbReference type="EMBL" id="KAK8869572.1"/>
    </source>
</evidence>
<accession>A0AAW0Z5W8</accession>
<dbReference type="SMART" id="SM00025">
    <property type="entry name" value="Pumilio"/>
    <property type="match status" value="8"/>
</dbReference>
<dbReference type="GeneID" id="92177399"/>
<dbReference type="EMBL" id="JBCAWK010000001">
    <property type="protein sequence ID" value="KAK8869572.1"/>
    <property type="molecule type" value="Genomic_DNA"/>
</dbReference>
<feature type="compositionally biased region" description="Low complexity" evidence="3">
    <location>
        <begin position="676"/>
        <end position="708"/>
    </location>
</feature>
<name>A0AAW0Z5W8_9TREE</name>
<keyword evidence="1" id="KW-0677">Repeat</keyword>
<evidence type="ECO:0000313" key="6">
    <source>
        <dbReference type="Proteomes" id="UP001388673"/>
    </source>
</evidence>
<dbReference type="CDD" id="cd07920">
    <property type="entry name" value="Pumilio"/>
    <property type="match status" value="1"/>
</dbReference>
<dbReference type="Pfam" id="PF00806">
    <property type="entry name" value="PUF"/>
    <property type="match status" value="7"/>
</dbReference>
<evidence type="ECO:0000256" key="1">
    <source>
        <dbReference type="ARBA" id="ARBA00022737"/>
    </source>
</evidence>
<feature type="domain" description="PUM-HD" evidence="4">
    <location>
        <begin position="320"/>
        <end position="658"/>
    </location>
</feature>
<dbReference type="GO" id="GO:0000288">
    <property type="term" value="P:nuclear-transcribed mRNA catabolic process, deadenylation-dependent decay"/>
    <property type="evidence" value="ECO:0007669"/>
    <property type="project" value="TreeGrafter"/>
</dbReference>
<feature type="compositionally biased region" description="Polar residues" evidence="3">
    <location>
        <begin position="31"/>
        <end position="53"/>
    </location>
</feature>
<feature type="repeat" description="Pumilio" evidence="2">
    <location>
        <begin position="341"/>
        <end position="376"/>
    </location>
</feature>
<dbReference type="PROSITE" id="PS50302">
    <property type="entry name" value="PUM"/>
    <property type="match status" value="7"/>
</dbReference>
<keyword evidence="6" id="KW-1185">Reference proteome</keyword>
<proteinExistence type="predicted"/>
<feature type="region of interest" description="Disordered" evidence="3">
    <location>
        <begin position="676"/>
        <end position="744"/>
    </location>
</feature>
<dbReference type="AlphaFoldDB" id="A0AAW0Z5W8"/>
<dbReference type="Proteomes" id="UP001388673">
    <property type="component" value="Unassembled WGS sequence"/>
</dbReference>
<feature type="repeat" description="Pumilio" evidence="2">
    <location>
        <begin position="478"/>
        <end position="517"/>
    </location>
</feature>
<feature type="repeat" description="Pumilio" evidence="2">
    <location>
        <begin position="590"/>
        <end position="632"/>
    </location>
</feature>
<protein>
    <recommendedName>
        <fullName evidence="4">PUM-HD domain-containing protein</fullName>
    </recommendedName>
</protein>
<dbReference type="InterPro" id="IPR033133">
    <property type="entry name" value="PUM-HD"/>
</dbReference>
<sequence length="744" mass="81953">MPAQGSHQDSASDLLSRMNGLKVRDSPDEPYTSSQQVGSYHQQAASYHQQTGAYPQEPPVRGPTYAAHQSPRPPPFSGYMSPQGFTYYSANVDVDASHGGGNMPGSYQYGGLAIDLGPGSVPTTPSYSNFPSPGTIYGADNQMAHDNQLQLQQQQQVQQHGDNNMQPYRPPHVQQALQQQAAYQLQAEAAATASMYGYQDLGQYWTPYQGVYSQQGGEKQHHPHQRTNFNQPRKYKAPNNARSMSQPGIGFAGQGSAAANRFTGKPIGAATAATNTINNSSRGSITQWALQRHTSNVSNPYDLYGGREFSRWRGLGDANLVNSALLEDFKLNRMKRWELKDIIGHASEFAADQHGSRFIQQKLESAAEDERQTLFDEILPNAYRLMMDMFGNYVMQRMFEFGEKDQIAALGKTMLGHVLILSMNVYGCRVVQKALEHVTPEQQQLLIDELVPHYLECVRSSNANHVVQRLIALDPPQSLMDAFCGHVQDLSKHAYGCRVLQKTFETVDEDRKRPLLEEMHLYTLALIEDQFGNYVVQSVIASGIPADRDRVIQVIKGKVLQLARQKFASNAIEKAISNAEPDDRRQLIDELIGSNADGTNNIGMLLRDAYGNFPLQTALMYAEPDQREMIADIVAPLIRQLRNTPVGKRLGARISQLEDEGLLSIFTSTSMHKSLSSSTSMSEITGGLSMSRTTSSSTGPTSPEPGSSLRNSTLVSSGVRGLDKLSSASRGSSDDAKTLQEILP</sequence>
<feature type="repeat" description="Pumilio" evidence="2">
    <location>
        <begin position="377"/>
        <end position="412"/>
    </location>
</feature>
<feature type="region of interest" description="Disordered" evidence="3">
    <location>
        <begin position="214"/>
        <end position="241"/>
    </location>
</feature>
<evidence type="ECO:0000259" key="4">
    <source>
        <dbReference type="PROSITE" id="PS50303"/>
    </source>
</evidence>
<dbReference type="PANTHER" id="PTHR12537:SF12">
    <property type="entry name" value="MATERNAL PROTEIN PUMILIO"/>
    <property type="match status" value="1"/>
</dbReference>